<protein>
    <submittedName>
        <fullName evidence="1">321_t:CDS:1</fullName>
    </submittedName>
</protein>
<evidence type="ECO:0000313" key="1">
    <source>
        <dbReference type="EMBL" id="CAG8557568.1"/>
    </source>
</evidence>
<accession>A0A9N9FUR9</accession>
<gene>
    <name evidence="1" type="ORF">DEBURN_LOCUS7418</name>
</gene>
<reference evidence="1" key="1">
    <citation type="submission" date="2021-06" db="EMBL/GenBank/DDBJ databases">
        <authorList>
            <person name="Kallberg Y."/>
            <person name="Tangrot J."/>
            <person name="Rosling A."/>
        </authorList>
    </citation>
    <scope>NUCLEOTIDE SEQUENCE</scope>
    <source>
        <strain evidence="1">AZ414A</strain>
    </source>
</reference>
<name>A0A9N9FUR9_9GLOM</name>
<evidence type="ECO:0000313" key="2">
    <source>
        <dbReference type="Proteomes" id="UP000789706"/>
    </source>
</evidence>
<feature type="non-terminal residue" evidence="1">
    <location>
        <position position="111"/>
    </location>
</feature>
<sequence>EGCVIGFLCWGYKGLLEVIMKLCKRQGKAGSEDIITFKCFKDEIEFGLIIITRSYTRRDVCPNIIKVLQNYGWYRKAQIEIPDKAIPKLDIMGEGEAISDTIFSFQRGYHV</sequence>
<dbReference type="AlphaFoldDB" id="A0A9N9FUR9"/>
<proteinExistence type="predicted"/>
<keyword evidence="2" id="KW-1185">Reference proteome</keyword>
<dbReference type="Proteomes" id="UP000789706">
    <property type="component" value="Unassembled WGS sequence"/>
</dbReference>
<dbReference type="EMBL" id="CAJVPK010000893">
    <property type="protein sequence ID" value="CAG8557568.1"/>
    <property type="molecule type" value="Genomic_DNA"/>
</dbReference>
<organism evidence="1 2">
    <name type="scientific">Diversispora eburnea</name>
    <dbReference type="NCBI Taxonomy" id="1213867"/>
    <lineage>
        <taxon>Eukaryota</taxon>
        <taxon>Fungi</taxon>
        <taxon>Fungi incertae sedis</taxon>
        <taxon>Mucoromycota</taxon>
        <taxon>Glomeromycotina</taxon>
        <taxon>Glomeromycetes</taxon>
        <taxon>Diversisporales</taxon>
        <taxon>Diversisporaceae</taxon>
        <taxon>Diversispora</taxon>
    </lineage>
</organism>
<comment type="caution">
    <text evidence="1">The sequence shown here is derived from an EMBL/GenBank/DDBJ whole genome shotgun (WGS) entry which is preliminary data.</text>
</comment>